<dbReference type="EMBL" id="MPVP01000829">
    <property type="protein sequence ID" value="OMC86692.1"/>
    <property type="molecule type" value="Genomic_DNA"/>
</dbReference>
<evidence type="ECO:0000313" key="2">
    <source>
        <dbReference type="Proteomes" id="UP000187158"/>
    </source>
</evidence>
<keyword evidence="2" id="KW-1185">Reference proteome</keyword>
<protein>
    <submittedName>
        <fullName evidence="1">Uncharacterized protein</fullName>
    </submittedName>
</protein>
<accession>A0ABX3GBI7</accession>
<organism evidence="1 2">
    <name type="scientific">Paenibacillus odorifer</name>
    <dbReference type="NCBI Taxonomy" id="189426"/>
    <lineage>
        <taxon>Bacteria</taxon>
        <taxon>Bacillati</taxon>
        <taxon>Bacillota</taxon>
        <taxon>Bacilli</taxon>
        <taxon>Bacillales</taxon>
        <taxon>Paenibacillaceae</taxon>
        <taxon>Paenibacillus</taxon>
    </lineage>
</organism>
<name>A0ABX3GBI7_9BACL</name>
<proteinExistence type="predicted"/>
<comment type="caution">
    <text evidence="1">The sequence shown here is derived from an EMBL/GenBank/DDBJ whole genome shotgun (WGS) entry which is preliminary data.</text>
</comment>
<gene>
    <name evidence="1" type="ORF">BSO21_35085</name>
</gene>
<sequence length="68" mass="7599">MDLPLFANVPILYILLRSAFDADAPILTSSLTVFCTTITLQLARLMDITVFRATILLIYCPLGRFSSF</sequence>
<reference evidence="1 2" key="1">
    <citation type="submission" date="2016-11" db="EMBL/GenBank/DDBJ databases">
        <title>Paenibacillus species isolates.</title>
        <authorList>
            <person name="Beno S.M."/>
        </authorList>
    </citation>
    <scope>NUCLEOTIDE SEQUENCE [LARGE SCALE GENOMIC DNA]</scope>
    <source>
        <strain evidence="1 2">FSL H7-0433</strain>
    </source>
</reference>
<dbReference type="Proteomes" id="UP000187158">
    <property type="component" value="Unassembled WGS sequence"/>
</dbReference>
<evidence type="ECO:0000313" key="1">
    <source>
        <dbReference type="EMBL" id="OMC86692.1"/>
    </source>
</evidence>